<dbReference type="EMBL" id="KN833710">
    <property type="protein sequence ID" value="KIK25137.1"/>
    <property type="molecule type" value="Genomic_DNA"/>
</dbReference>
<accession>A0A0C9ZSC3</accession>
<dbReference type="HOGENOM" id="CLU_2414143_0_0_1"/>
<keyword evidence="2" id="KW-1185">Reference proteome</keyword>
<name>A0A0C9ZSC3_9AGAM</name>
<evidence type="ECO:0000313" key="1">
    <source>
        <dbReference type="EMBL" id="KIK25137.1"/>
    </source>
</evidence>
<evidence type="ECO:0000313" key="2">
    <source>
        <dbReference type="Proteomes" id="UP000054018"/>
    </source>
</evidence>
<organism evidence="1 2">
    <name type="scientific">Pisolithus microcarpus 441</name>
    <dbReference type="NCBI Taxonomy" id="765257"/>
    <lineage>
        <taxon>Eukaryota</taxon>
        <taxon>Fungi</taxon>
        <taxon>Dikarya</taxon>
        <taxon>Basidiomycota</taxon>
        <taxon>Agaricomycotina</taxon>
        <taxon>Agaricomycetes</taxon>
        <taxon>Agaricomycetidae</taxon>
        <taxon>Boletales</taxon>
        <taxon>Sclerodermatineae</taxon>
        <taxon>Pisolithaceae</taxon>
        <taxon>Pisolithus</taxon>
    </lineage>
</organism>
<reference evidence="2" key="2">
    <citation type="submission" date="2015-01" db="EMBL/GenBank/DDBJ databases">
        <title>Evolutionary Origins and Diversification of the Mycorrhizal Mutualists.</title>
        <authorList>
            <consortium name="DOE Joint Genome Institute"/>
            <consortium name="Mycorrhizal Genomics Consortium"/>
            <person name="Kohler A."/>
            <person name="Kuo A."/>
            <person name="Nagy L.G."/>
            <person name="Floudas D."/>
            <person name="Copeland A."/>
            <person name="Barry K.W."/>
            <person name="Cichocki N."/>
            <person name="Veneault-Fourrey C."/>
            <person name="LaButti K."/>
            <person name="Lindquist E.A."/>
            <person name="Lipzen A."/>
            <person name="Lundell T."/>
            <person name="Morin E."/>
            <person name="Murat C."/>
            <person name="Riley R."/>
            <person name="Ohm R."/>
            <person name="Sun H."/>
            <person name="Tunlid A."/>
            <person name="Henrissat B."/>
            <person name="Grigoriev I.V."/>
            <person name="Hibbett D.S."/>
            <person name="Martin F."/>
        </authorList>
    </citation>
    <scope>NUCLEOTIDE SEQUENCE [LARGE SCALE GENOMIC DNA]</scope>
    <source>
        <strain evidence="2">441</strain>
    </source>
</reference>
<sequence length="92" mass="10431">MGIMNQIVSSIIQGGAVPFHSSIYQTKPTISYHLTPMQPMETRRSSNMANRRFLVVLYSSTCRVRAVGIFPDNLFWPVHLRVQPCLLGNTHD</sequence>
<proteinExistence type="predicted"/>
<protein>
    <submittedName>
        <fullName evidence="1">Uncharacterized protein</fullName>
    </submittedName>
</protein>
<dbReference type="AlphaFoldDB" id="A0A0C9ZSC3"/>
<gene>
    <name evidence="1" type="ORF">PISMIDRAFT_353250</name>
</gene>
<reference evidence="1 2" key="1">
    <citation type="submission" date="2014-04" db="EMBL/GenBank/DDBJ databases">
        <authorList>
            <consortium name="DOE Joint Genome Institute"/>
            <person name="Kuo A."/>
            <person name="Kohler A."/>
            <person name="Costa M.D."/>
            <person name="Nagy L.G."/>
            <person name="Floudas D."/>
            <person name="Copeland A."/>
            <person name="Barry K.W."/>
            <person name="Cichocki N."/>
            <person name="Veneault-Fourrey C."/>
            <person name="LaButti K."/>
            <person name="Lindquist E.A."/>
            <person name="Lipzen A."/>
            <person name="Lundell T."/>
            <person name="Morin E."/>
            <person name="Murat C."/>
            <person name="Sun H."/>
            <person name="Tunlid A."/>
            <person name="Henrissat B."/>
            <person name="Grigoriev I.V."/>
            <person name="Hibbett D.S."/>
            <person name="Martin F."/>
            <person name="Nordberg H.P."/>
            <person name="Cantor M.N."/>
            <person name="Hua S.X."/>
        </authorList>
    </citation>
    <scope>NUCLEOTIDE SEQUENCE [LARGE SCALE GENOMIC DNA]</scope>
    <source>
        <strain evidence="1 2">441</strain>
    </source>
</reference>
<dbReference type="Proteomes" id="UP000054018">
    <property type="component" value="Unassembled WGS sequence"/>
</dbReference>